<name>A0AAV5MR18_9ROSI</name>
<dbReference type="EMBL" id="BPVZ01000593">
    <property type="protein sequence ID" value="GKV52054.1"/>
    <property type="molecule type" value="Genomic_DNA"/>
</dbReference>
<dbReference type="AlphaFoldDB" id="A0AAV5MR18"/>
<accession>A0AAV5MR18</accession>
<evidence type="ECO:0000313" key="1">
    <source>
        <dbReference type="EMBL" id="GKV52054.1"/>
    </source>
</evidence>
<sequence>MQTEAMKYSIELFDGKNDFSLWQTTVKDVLTYQELDAALEETKLADMKGSDWSTIQKKTTSQIWLTLALEVKCNVISETTPIGMWKKLEKIYASKYLTNWICLKMGLYQLKMAKGTNIDKHLFGFNMMVTQVVNAGDILEKEEKALLLLTSLPKSYKSLV</sequence>
<protein>
    <recommendedName>
        <fullName evidence="3">Retrovirus-related Pol polyprotein from transposon TNT 1-94</fullName>
    </recommendedName>
</protein>
<comment type="caution">
    <text evidence="1">The sequence shown here is derived from an EMBL/GenBank/DDBJ whole genome shotgun (WGS) entry which is preliminary data.</text>
</comment>
<gene>
    <name evidence="1" type="ORF">SLEP1_g58660</name>
</gene>
<evidence type="ECO:0000313" key="2">
    <source>
        <dbReference type="Proteomes" id="UP001054252"/>
    </source>
</evidence>
<keyword evidence="2" id="KW-1185">Reference proteome</keyword>
<dbReference type="Pfam" id="PF14223">
    <property type="entry name" value="Retrotran_gag_2"/>
    <property type="match status" value="1"/>
</dbReference>
<organism evidence="1 2">
    <name type="scientific">Rubroshorea leprosula</name>
    <dbReference type="NCBI Taxonomy" id="152421"/>
    <lineage>
        <taxon>Eukaryota</taxon>
        <taxon>Viridiplantae</taxon>
        <taxon>Streptophyta</taxon>
        <taxon>Embryophyta</taxon>
        <taxon>Tracheophyta</taxon>
        <taxon>Spermatophyta</taxon>
        <taxon>Magnoliopsida</taxon>
        <taxon>eudicotyledons</taxon>
        <taxon>Gunneridae</taxon>
        <taxon>Pentapetalae</taxon>
        <taxon>rosids</taxon>
        <taxon>malvids</taxon>
        <taxon>Malvales</taxon>
        <taxon>Dipterocarpaceae</taxon>
        <taxon>Rubroshorea</taxon>
    </lineage>
</organism>
<reference evidence="1 2" key="1">
    <citation type="journal article" date="2021" name="Commun. Biol.">
        <title>The genome of Shorea leprosula (Dipterocarpaceae) highlights the ecological relevance of drought in aseasonal tropical rainforests.</title>
        <authorList>
            <person name="Ng K.K.S."/>
            <person name="Kobayashi M.J."/>
            <person name="Fawcett J.A."/>
            <person name="Hatakeyama M."/>
            <person name="Paape T."/>
            <person name="Ng C.H."/>
            <person name="Ang C.C."/>
            <person name="Tnah L.H."/>
            <person name="Lee C.T."/>
            <person name="Nishiyama T."/>
            <person name="Sese J."/>
            <person name="O'Brien M.J."/>
            <person name="Copetti D."/>
            <person name="Mohd Noor M.I."/>
            <person name="Ong R.C."/>
            <person name="Putra M."/>
            <person name="Sireger I.Z."/>
            <person name="Indrioko S."/>
            <person name="Kosugi Y."/>
            <person name="Izuno A."/>
            <person name="Isagi Y."/>
            <person name="Lee S.L."/>
            <person name="Shimizu K.K."/>
        </authorList>
    </citation>
    <scope>NUCLEOTIDE SEQUENCE [LARGE SCALE GENOMIC DNA]</scope>
    <source>
        <strain evidence="1">214</strain>
    </source>
</reference>
<evidence type="ECO:0008006" key="3">
    <source>
        <dbReference type="Google" id="ProtNLM"/>
    </source>
</evidence>
<dbReference type="Proteomes" id="UP001054252">
    <property type="component" value="Unassembled WGS sequence"/>
</dbReference>
<proteinExistence type="predicted"/>